<evidence type="ECO:0000313" key="3">
    <source>
        <dbReference type="EMBL" id="MDY8108788.1"/>
    </source>
</evidence>
<keyword evidence="4" id="KW-1185">Reference proteome</keyword>
<proteinExistence type="predicted"/>
<name>A0ABU5I1Z1_9HYPH</name>
<dbReference type="InterPro" id="IPR004629">
    <property type="entry name" value="WecG_TagA_CpsF"/>
</dbReference>
<keyword evidence="2" id="KW-0808">Transferase</keyword>
<reference evidence="3 4" key="1">
    <citation type="submission" date="2023-12" db="EMBL/GenBank/DDBJ databases">
        <title>Description of Novel Strain Fulvimarina sp. 2208YS6-2-32 isolated from Uroteuthis (Photololigo) edulis.</title>
        <authorList>
            <person name="Park J.-S."/>
        </authorList>
    </citation>
    <scope>NUCLEOTIDE SEQUENCE [LARGE SCALE GENOMIC DNA]</scope>
    <source>
        <strain evidence="3 4">2208YS6-2-32</strain>
    </source>
</reference>
<dbReference type="NCBIfam" id="TIGR00696">
    <property type="entry name" value="wecG_tagA_cpsF"/>
    <property type="match status" value="1"/>
</dbReference>
<dbReference type="CDD" id="cd06533">
    <property type="entry name" value="Glyco_transf_WecG_TagA"/>
    <property type="match status" value="1"/>
</dbReference>
<gene>
    <name evidence="3" type="ORF">U0C82_06470</name>
</gene>
<dbReference type="PANTHER" id="PTHR34136">
    <property type="match status" value="1"/>
</dbReference>
<dbReference type="EMBL" id="JAXLPB010000002">
    <property type="protein sequence ID" value="MDY8108788.1"/>
    <property type="molecule type" value="Genomic_DNA"/>
</dbReference>
<evidence type="ECO:0000313" key="4">
    <source>
        <dbReference type="Proteomes" id="UP001294412"/>
    </source>
</evidence>
<keyword evidence="1" id="KW-0328">Glycosyltransferase</keyword>
<protein>
    <submittedName>
        <fullName evidence="3">WecB/TagA/CpsF family glycosyltransferase</fullName>
    </submittedName>
</protein>
<accession>A0ABU5I1Z1</accession>
<dbReference type="Proteomes" id="UP001294412">
    <property type="component" value="Unassembled WGS sequence"/>
</dbReference>
<comment type="caution">
    <text evidence="3">The sequence shown here is derived from an EMBL/GenBank/DDBJ whole genome shotgun (WGS) entry which is preliminary data.</text>
</comment>
<dbReference type="PANTHER" id="PTHR34136:SF1">
    <property type="entry name" value="UDP-N-ACETYL-D-MANNOSAMINURONIC ACID TRANSFERASE"/>
    <property type="match status" value="1"/>
</dbReference>
<dbReference type="Pfam" id="PF03808">
    <property type="entry name" value="Glyco_tran_WecG"/>
    <property type="match status" value="1"/>
</dbReference>
<dbReference type="RefSeq" id="WP_322186260.1">
    <property type="nucleotide sequence ID" value="NZ_JAXLPB010000002.1"/>
</dbReference>
<organism evidence="3 4">
    <name type="scientific">Fulvimarina uroteuthidis</name>
    <dbReference type="NCBI Taxonomy" id="3098149"/>
    <lineage>
        <taxon>Bacteria</taxon>
        <taxon>Pseudomonadati</taxon>
        <taxon>Pseudomonadota</taxon>
        <taxon>Alphaproteobacteria</taxon>
        <taxon>Hyphomicrobiales</taxon>
        <taxon>Aurantimonadaceae</taxon>
        <taxon>Fulvimarina</taxon>
    </lineage>
</organism>
<evidence type="ECO:0000256" key="1">
    <source>
        <dbReference type="ARBA" id="ARBA00022676"/>
    </source>
</evidence>
<evidence type="ECO:0000256" key="2">
    <source>
        <dbReference type="ARBA" id="ARBA00022679"/>
    </source>
</evidence>
<sequence>MKDSDHLSGLDDGRTRPGVAWADGAAPAAWQHDRFDVLGVPVSAIGPADGVRIVEAFVRHRVKTFVCVTGVHGVIECRDDEALLSIHRRAGMVTPDGMPLVWWARRNGLAHVSRVYGPSLMRALCARAGHNHLRHFFYGGGAGVAADLRLALIRETPGLNVVGTYEPPFRPLREAEAQAMVEAINRAAPDIVWVGLGTPKQERWMNAYRDRLEAPVLIGVGAAFDFLSGRQVQAPQILQRSGLEWAYRLCREPRRLGRRYLNIVPRFLTLAIVHHVRGDRSGGGPRGG</sequence>